<accession>A0A5B7JA33</accession>
<evidence type="ECO:0000256" key="1">
    <source>
        <dbReference type="SAM" id="MobiDB-lite"/>
    </source>
</evidence>
<keyword evidence="3" id="KW-1185">Reference proteome</keyword>
<evidence type="ECO:0000313" key="3">
    <source>
        <dbReference type="Proteomes" id="UP000324222"/>
    </source>
</evidence>
<gene>
    <name evidence="2" type="ORF">E2C01_085294</name>
</gene>
<proteinExistence type="predicted"/>
<evidence type="ECO:0000313" key="2">
    <source>
        <dbReference type="EMBL" id="MPC90317.1"/>
    </source>
</evidence>
<name>A0A5B7JA33_PORTR</name>
<dbReference type="Proteomes" id="UP000324222">
    <property type="component" value="Unassembled WGS sequence"/>
</dbReference>
<protein>
    <submittedName>
        <fullName evidence="2">Uncharacterized protein</fullName>
    </submittedName>
</protein>
<dbReference type="EMBL" id="VSRR010083953">
    <property type="protein sequence ID" value="MPC90317.1"/>
    <property type="molecule type" value="Genomic_DNA"/>
</dbReference>
<dbReference type="AlphaFoldDB" id="A0A5B7JA33"/>
<organism evidence="2 3">
    <name type="scientific">Portunus trituberculatus</name>
    <name type="common">Swimming crab</name>
    <name type="synonym">Neptunus trituberculatus</name>
    <dbReference type="NCBI Taxonomy" id="210409"/>
    <lineage>
        <taxon>Eukaryota</taxon>
        <taxon>Metazoa</taxon>
        <taxon>Ecdysozoa</taxon>
        <taxon>Arthropoda</taxon>
        <taxon>Crustacea</taxon>
        <taxon>Multicrustacea</taxon>
        <taxon>Malacostraca</taxon>
        <taxon>Eumalacostraca</taxon>
        <taxon>Eucarida</taxon>
        <taxon>Decapoda</taxon>
        <taxon>Pleocyemata</taxon>
        <taxon>Brachyura</taxon>
        <taxon>Eubrachyura</taxon>
        <taxon>Portunoidea</taxon>
        <taxon>Portunidae</taxon>
        <taxon>Portuninae</taxon>
        <taxon>Portunus</taxon>
    </lineage>
</organism>
<reference evidence="2 3" key="1">
    <citation type="submission" date="2019-05" db="EMBL/GenBank/DDBJ databases">
        <title>Another draft genome of Portunus trituberculatus and its Hox gene families provides insights of decapod evolution.</title>
        <authorList>
            <person name="Jeong J.-H."/>
            <person name="Song I."/>
            <person name="Kim S."/>
            <person name="Choi T."/>
            <person name="Kim D."/>
            <person name="Ryu S."/>
            <person name="Kim W."/>
        </authorList>
    </citation>
    <scope>NUCLEOTIDE SEQUENCE [LARGE SCALE GENOMIC DNA]</scope>
    <source>
        <tissue evidence="2">Muscle</tissue>
    </source>
</reference>
<feature type="region of interest" description="Disordered" evidence="1">
    <location>
        <begin position="1"/>
        <end position="68"/>
    </location>
</feature>
<sequence>MKARLALTPTGDPPEKKTGRAMKTVFPRRVVLPGDEGKGDAAREAVNQSRGTQGKIRTFTIKATQERR</sequence>
<comment type="caution">
    <text evidence="2">The sequence shown here is derived from an EMBL/GenBank/DDBJ whole genome shotgun (WGS) entry which is preliminary data.</text>
</comment>